<accession>A0ABX9EPJ3</accession>
<evidence type="ECO:0000256" key="1">
    <source>
        <dbReference type="ARBA" id="ARBA00001933"/>
    </source>
</evidence>
<evidence type="ECO:0000259" key="3">
    <source>
        <dbReference type="Pfam" id="PF00291"/>
    </source>
</evidence>
<dbReference type="Proteomes" id="UP000250186">
    <property type="component" value="Unassembled WGS sequence"/>
</dbReference>
<dbReference type="PANTHER" id="PTHR42937">
    <property type="match status" value="1"/>
</dbReference>
<evidence type="ECO:0000313" key="5">
    <source>
        <dbReference type="Proteomes" id="UP000250186"/>
    </source>
</evidence>
<evidence type="ECO:0000313" key="4">
    <source>
        <dbReference type="EMBL" id="RAT34475.1"/>
    </source>
</evidence>
<dbReference type="NCBIfam" id="TIGR03528">
    <property type="entry name" value="2_3_DAP_am_ly"/>
    <property type="match status" value="1"/>
</dbReference>
<organism evidence="4 5">
    <name type="scientific">Lonsdalea populi</name>
    <dbReference type="NCBI Taxonomy" id="1172565"/>
    <lineage>
        <taxon>Bacteria</taxon>
        <taxon>Pseudomonadati</taxon>
        <taxon>Pseudomonadota</taxon>
        <taxon>Gammaproteobacteria</taxon>
        <taxon>Enterobacterales</taxon>
        <taxon>Pectobacteriaceae</taxon>
        <taxon>Lonsdalea</taxon>
    </lineage>
</organism>
<dbReference type="PANTHER" id="PTHR42937:SF1">
    <property type="entry name" value="DIAMINOPROPIONATE AMMONIA-LYASE"/>
    <property type="match status" value="1"/>
</dbReference>
<dbReference type="InterPro" id="IPR036052">
    <property type="entry name" value="TrpB-like_PALP_sf"/>
</dbReference>
<dbReference type="EMBL" id="LUSW01000016">
    <property type="protein sequence ID" value="RAT34475.1"/>
    <property type="molecule type" value="Genomic_DNA"/>
</dbReference>
<reference evidence="4 5" key="1">
    <citation type="submission" date="2016-02" db="EMBL/GenBank/DDBJ databases">
        <title>Species-wide whole genome sequencing reveals diversity, host range in Lonsdalea quercina.</title>
        <authorList>
            <person name="Li Y."/>
        </authorList>
    </citation>
    <scope>NUCLEOTIDE SEQUENCE [LARGE SCALE GENOMIC DNA]</scope>
    <source>
        <strain evidence="4 5">CFCC 12721</strain>
    </source>
</reference>
<dbReference type="RefSeq" id="WP_085689838.1">
    <property type="nucleotide sequence ID" value="NZ_CP065534.1"/>
</dbReference>
<dbReference type="NCBIfam" id="NF006058">
    <property type="entry name" value="PRK08206.1"/>
    <property type="match status" value="1"/>
</dbReference>
<dbReference type="GeneID" id="61122583"/>
<keyword evidence="2" id="KW-0663">Pyridoxal phosphate</keyword>
<dbReference type="InterPro" id="IPR019871">
    <property type="entry name" value="DiNH2propionate_NH3-lyase_sub"/>
</dbReference>
<keyword evidence="5" id="KW-1185">Reference proteome</keyword>
<keyword evidence="4" id="KW-0456">Lyase</keyword>
<proteinExistence type="predicted"/>
<comment type="caution">
    <text evidence="4">The sequence shown here is derived from an EMBL/GenBank/DDBJ whole genome shotgun (WGS) entry which is preliminary data.</text>
</comment>
<gene>
    <name evidence="4" type="ORF">AU492_08445</name>
</gene>
<sequence length="398" mass="43374">MSTFSLRMRIADNAHFTPRGAALFGREQAEQARAFHRRMPGYAPTPLYSLEAFAAALGVGRVWVKDESQRFGLNAFKILGGAYAIARCVCEKYHLALADFSFEQGRAALPERLTFATTTDGNHGRGVAWAANALGQRAVVYMPKGASAERVAHITRLGAECIVTDMNYDDTVRLTLHTAQENGWEVVQDTAWSGYEKIPAWIMQGYGTLAVETVEQIAEREWPAPTHVFLQAGVGAMAAGVLDHLVDRYGAESLHTAIVEPERADCLFRSAQQGEIVALGGAMDTMMAGLACGEPNPLGWPRLRDCARQFISCEDRVTALGMRVLGNPLGRDPRIVSGESGAVGMGVLAAILHSPQRQALMDRLRLDASSCVLAISSEGDTDRQHYREVVWEGLPAMR</sequence>
<protein>
    <submittedName>
        <fullName evidence="4">PLP-dependent lyase/thiolase</fullName>
    </submittedName>
</protein>
<dbReference type="InterPro" id="IPR001926">
    <property type="entry name" value="TrpB-like_PALP"/>
</dbReference>
<feature type="domain" description="Tryptophan synthase beta chain-like PALP" evidence="3">
    <location>
        <begin position="40"/>
        <end position="348"/>
    </location>
</feature>
<dbReference type="Pfam" id="PF00291">
    <property type="entry name" value="PALP"/>
    <property type="match status" value="1"/>
</dbReference>
<dbReference type="InterPro" id="IPR010081">
    <property type="entry name" value="DiNH2opropionate_NH3_lyase"/>
</dbReference>
<name>A0ABX9EPJ3_9GAMM</name>
<dbReference type="GO" id="GO:0016829">
    <property type="term" value="F:lyase activity"/>
    <property type="evidence" value="ECO:0007669"/>
    <property type="project" value="UniProtKB-KW"/>
</dbReference>
<comment type="cofactor">
    <cofactor evidence="1">
        <name>pyridoxal 5'-phosphate</name>
        <dbReference type="ChEBI" id="CHEBI:597326"/>
    </cofactor>
</comment>
<dbReference type="Gene3D" id="3.40.50.1100">
    <property type="match status" value="3"/>
</dbReference>
<dbReference type="SUPFAM" id="SSF53686">
    <property type="entry name" value="Tryptophan synthase beta subunit-like PLP-dependent enzymes"/>
    <property type="match status" value="1"/>
</dbReference>
<dbReference type="NCBIfam" id="TIGR01747">
    <property type="entry name" value="diampropi_NH3ly"/>
    <property type="match status" value="1"/>
</dbReference>
<evidence type="ECO:0000256" key="2">
    <source>
        <dbReference type="ARBA" id="ARBA00022898"/>
    </source>
</evidence>